<dbReference type="KEGG" id="tog:HNI00_14155"/>
<dbReference type="AlphaFoldDB" id="A0AA96Y625"/>
<evidence type="ECO:0000313" key="2">
    <source>
        <dbReference type="EMBL" id="WOB44166.1"/>
    </source>
</evidence>
<accession>A0AA96Y625</accession>
<gene>
    <name evidence="2" type="ORF">HNI00_14155</name>
</gene>
<name>A0AA96Y625_9CYAN</name>
<protein>
    <submittedName>
        <fullName evidence="2">Uncharacterized protein</fullName>
    </submittedName>
</protein>
<reference evidence="2" key="1">
    <citation type="submission" date="2020-05" db="EMBL/GenBank/DDBJ databases">
        <authorList>
            <person name="Zhu T."/>
            <person name="Keshari N."/>
            <person name="Lu X."/>
        </authorList>
    </citation>
    <scope>NUCLEOTIDE SEQUENCE</scope>
    <source>
        <strain evidence="2">NK1-22</strain>
    </source>
</reference>
<feature type="region of interest" description="Disordered" evidence="1">
    <location>
        <begin position="1"/>
        <end position="28"/>
    </location>
</feature>
<evidence type="ECO:0000256" key="1">
    <source>
        <dbReference type="SAM" id="MobiDB-lite"/>
    </source>
</evidence>
<sequence length="46" mass="4874">MGDSRSDPYGNRAQVCPAAPTTLRDGSEPGLDLAFPDLSIPVEMLL</sequence>
<dbReference type="EMBL" id="CP053540">
    <property type="protein sequence ID" value="WOB44166.1"/>
    <property type="molecule type" value="Genomic_DNA"/>
</dbReference>
<proteinExistence type="predicted"/>
<organism evidence="2">
    <name type="scientific">Thermoleptolyngbya oregonensis NK1-22</name>
    <dbReference type="NCBI Taxonomy" id="2547457"/>
    <lineage>
        <taxon>Bacteria</taxon>
        <taxon>Bacillati</taxon>
        <taxon>Cyanobacteriota</taxon>
        <taxon>Cyanophyceae</taxon>
        <taxon>Oculatellales</taxon>
        <taxon>Oculatellaceae</taxon>
        <taxon>Thermoleptolyngbya</taxon>
    </lineage>
</organism>
<dbReference type="RefSeq" id="WP_316787206.1">
    <property type="nucleotide sequence ID" value="NZ_CP053540.1"/>
</dbReference>